<dbReference type="InterPro" id="IPR036890">
    <property type="entry name" value="HATPase_C_sf"/>
</dbReference>
<evidence type="ECO:0000256" key="4">
    <source>
        <dbReference type="ARBA" id="ARBA00022679"/>
    </source>
</evidence>
<keyword evidence="10" id="KW-0472">Membrane</keyword>
<keyword evidence="3" id="KW-0597">Phosphoprotein</keyword>
<keyword evidence="9" id="KW-0175">Coiled coil</keyword>
<dbReference type="PANTHER" id="PTHR43065">
    <property type="entry name" value="SENSOR HISTIDINE KINASE"/>
    <property type="match status" value="1"/>
</dbReference>
<dbReference type="SMART" id="SM00387">
    <property type="entry name" value="HATPase_c"/>
    <property type="match status" value="1"/>
</dbReference>
<dbReference type="PROSITE" id="PS50109">
    <property type="entry name" value="HIS_KIN"/>
    <property type="match status" value="1"/>
</dbReference>
<dbReference type="GO" id="GO:0005524">
    <property type="term" value="F:ATP binding"/>
    <property type="evidence" value="ECO:0007669"/>
    <property type="project" value="UniProtKB-KW"/>
</dbReference>
<reference evidence="12" key="1">
    <citation type="submission" date="2020-10" db="EMBL/GenBank/DDBJ databases">
        <authorList>
            <person name="Gilroy R."/>
        </authorList>
    </citation>
    <scope>NUCLEOTIDE SEQUENCE</scope>
    <source>
        <strain evidence="12">ChiHjej13B12-12457</strain>
    </source>
</reference>
<evidence type="ECO:0000313" key="13">
    <source>
        <dbReference type="Proteomes" id="UP000886744"/>
    </source>
</evidence>
<evidence type="ECO:0000256" key="3">
    <source>
        <dbReference type="ARBA" id="ARBA00022553"/>
    </source>
</evidence>
<dbReference type="EC" id="2.7.13.3" evidence="2"/>
<evidence type="ECO:0000256" key="9">
    <source>
        <dbReference type="SAM" id="Coils"/>
    </source>
</evidence>
<evidence type="ECO:0000256" key="8">
    <source>
        <dbReference type="ARBA" id="ARBA00023012"/>
    </source>
</evidence>
<feature type="coiled-coil region" evidence="9">
    <location>
        <begin position="56"/>
        <end position="114"/>
    </location>
</feature>
<keyword evidence="6 12" id="KW-0418">Kinase</keyword>
<organism evidence="12 13">
    <name type="scientific">Candidatus Coprenecus avistercoris</name>
    <dbReference type="NCBI Taxonomy" id="2840730"/>
    <lineage>
        <taxon>Bacteria</taxon>
        <taxon>Pseudomonadati</taxon>
        <taxon>Bacteroidota</taxon>
        <taxon>Bacteroidia</taxon>
        <taxon>Bacteroidales</taxon>
        <taxon>Rikenellaceae</taxon>
        <taxon>Rikenellaceae incertae sedis</taxon>
        <taxon>Candidatus Coprenecus</taxon>
    </lineage>
</organism>
<evidence type="ECO:0000313" key="12">
    <source>
        <dbReference type="EMBL" id="HIR63330.1"/>
    </source>
</evidence>
<keyword evidence="8" id="KW-0902">Two-component regulatory system</keyword>
<evidence type="ECO:0000256" key="7">
    <source>
        <dbReference type="ARBA" id="ARBA00022840"/>
    </source>
</evidence>
<dbReference type="InterPro" id="IPR004358">
    <property type="entry name" value="Sig_transdc_His_kin-like_C"/>
</dbReference>
<keyword evidence="10" id="KW-0812">Transmembrane</keyword>
<keyword evidence="10" id="KW-1133">Transmembrane helix</keyword>
<comment type="caution">
    <text evidence="12">The sequence shown here is derived from an EMBL/GenBank/DDBJ whole genome shotgun (WGS) entry which is preliminary data.</text>
</comment>
<dbReference type="EMBL" id="DVHI01000093">
    <property type="protein sequence ID" value="HIR63330.1"/>
    <property type="molecule type" value="Genomic_DNA"/>
</dbReference>
<evidence type="ECO:0000256" key="10">
    <source>
        <dbReference type="SAM" id="Phobius"/>
    </source>
</evidence>
<dbReference type="GO" id="GO:0004673">
    <property type="term" value="F:protein histidine kinase activity"/>
    <property type="evidence" value="ECO:0007669"/>
    <property type="project" value="UniProtKB-EC"/>
</dbReference>
<dbReference type="GO" id="GO:0000160">
    <property type="term" value="P:phosphorelay signal transduction system"/>
    <property type="evidence" value="ECO:0007669"/>
    <property type="project" value="UniProtKB-KW"/>
</dbReference>
<dbReference type="Pfam" id="PF02518">
    <property type="entry name" value="HATPase_c"/>
    <property type="match status" value="1"/>
</dbReference>
<feature type="transmembrane region" description="Helical" evidence="10">
    <location>
        <begin position="22"/>
        <end position="55"/>
    </location>
</feature>
<name>A0A9D1E1X1_9BACT</name>
<reference evidence="12" key="2">
    <citation type="journal article" date="2021" name="PeerJ">
        <title>Extensive microbial diversity within the chicken gut microbiome revealed by metagenomics and culture.</title>
        <authorList>
            <person name="Gilroy R."/>
            <person name="Ravi A."/>
            <person name="Getino M."/>
            <person name="Pursley I."/>
            <person name="Horton D.L."/>
            <person name="Alikhan N.F."/>
            <person name="Baker D."/>
            <person name="Gharbi K."/>
            <person name="Hall N."/>
            <person name="Watson M."/>
            <person name="Adriaenssens E.M."/>
            <person name="Foster-Nyarko E."/>
            <person name="Jarju S."/>
            <person name="Secka A."/>
            <person name="Antonio M."/>
            <person name="Oren A."/>
            <person name="Chaudhuri R.R."/>
            <person name="La Ragione R."/>
            <person name="Hildebrand F."/>
            <person name="Pallen M.J."/>
        </authorList>
    </citation>
    <scope>NUCLEOTIDE SEQUENCE</scope>
    <source>
        <strain evidence="12">ChiHjej13B12-12457</strain>
    </source>
</reference>
<dbReference type="PRINTS" id="PR00344">
    <property type="entry name" value="BCTRLSENSOR"/>
</dbReference>
<dbReference type="InterPro" id="IPR005467">
    <property type="entry name" value="His_kinase_dom"/>
</dbReference>
<dbReference type="PANTHER" id="PTHR43065:SF10">
    <property type="entry name" value="PEROXIDE STRESS-ACTIVATED HISTIDINE KINASE MAK3"/>
    <property type="match status" value="1"/>
</dbReference>
<dbReference type="AlphaFoldDB" id="A0A9D1E1X1"/>
<comment type="catalytic activity">
    <reaction evidence="1">
        <text>ATP + protein L-histidine = ADP + protein N-phospho-L-histidine.</text>
        <dbReference type="EC" id="2.7.13.3"/>
    </reaction>
</comment>
<keyword evidence="7" id="KW-0067">ATP-binding</keyword>
<evidence type="ECO:0000256" key="6">
    <source>
        <dbReference type="ARBA" id="ARBA00022777"/>
    </source>
</evidence>
<accession>A0A9D1E1X1</accession>
<keyword evidence="4" id="KW-0808">Transferase</keyword>
<feature type="domain" description="Histidine kinase" evidence="11">
    <location>
        <begin position="123"/>
        <end position="367"/>
    </location>
</feature>
<dbReference type="SUPFAM" id="SSF55874">
    <property type="entry name" value="ATPase domain of HSP90 chaperone/DNA topoisomerase II/histidine kinase"/>
    <property type="match status" value="1"/>
</dbReference>
<dbReference type="Gene3D" id="1.10.287.130">
    <property type="match status" value="1"/>
</dbReference>
<sequence length="373" mass="42256">MPDYNVKNISSLKTRIQILDKIIVVVWVGLIVLIYFDISWAVAVILVAQLTLYIIRRRMKKDLNQKEILAKMVEERTAGLRQERDKVVQESKELSDALEALAKAQNELVRKEKMATVGNLTSGLVDRILNPVNYINNFSGLTISTLQELRGEIDSVRDSIPADKYEDICETLEIIDTNLSKINGHGCNTVRIVKAMEELIKTRHSNITLTDIRTVCKVNVELARKHFAKTIELNGIDLRLNVPDTPVNAEISIDEMNKVMHHLISNSIYAVSKKLQKQNFSPEIVIRVIPLPDDRTEISIRDNGIGIEDTIKSRIFEPFFTTKPTSEAAGTGLYLCREMILNHKGSIDVESRQGEYTEFRITIPNSQNITADE</sequence>
<dbReference type="InterPro" id="IPR003594">
    <property type="entry name" value="HATPase_dom"/>
</dbReference>
<evidence type="ECO:0000256" key="5">
    <source>
        <dbReference type="ARBA" id="ARBA00022741"/>
    </source>
</evidence>
<evidence type="ECO:0000256" key="1">
    <source>
        <dbReference type="ARBA" id="ARBA00000085"/>
    </source>
</evidence>
<gene>
    <name evidence="12" type="ORF">IAC94_07405</name>
</gene>
<keyword evidence="5" id="KW-0547">Nucleotide-binding</keyword>
<evidence type="ECO:0000259" key="11">
    <source>
        <dbReference type="PROSITE" id="PS50109"/>
    </source>
</evidence>
<evidence type="ECO:0000256" key="2">
    <source>
        <dbReference type="ARBA" id="ARBA00012438"/>
    </source>
</evidence>
<dbReference type="Gene3D" id="3.30.565.10">
    <property type="entry name" value="Histidine kinase-like ATPase, C-terminal domain"/>
    <property type="match status" value="1"/>
</dbReference>
<proteinExistence type="predicted"/>
<protein>
    <recommendedName>
        <fullName evidence="2">histidine kinase</fullName>
        <ecNumber evidence="2">2.7.13.3</ecNumber>
    </recommendedName>
</protein>
<dbReference type="Proteomes" id="UP000886744">
    <property type="component" value="Unassembled WGS sequence"/>
</dbReference>